<dbReference type="EMBL" id="DF820471">
    <property type="protein sequence ID" value="GAK60047.1"/>
    <property type="molecule type" value="Genomic_DNA"/>
</dbReference>
<dbReference type="InterPro" id="IPR004090">
    <property type="entry name" value="Chemotax_Me-accpt_rcpt"/>
</dbReference>
<feature type="domain" description="Methyl-accepting transducer" evidence="6">
    <location>
        <begin position="318"/>
        <end position="533"/>
    </location>
</feature>
<protein>
    <submittedName>
        <fullName evidence="8">Methyl-accepting chemotaxis sensory transducer</fullName>
    </submittedName>
</protein>
<keyword evidence="3" id="KW-0807">Transducer</keyword>
<evidence type="ECO:0000256" key="2">
    <source>
        <dbReference type="ARBA" id="ARBA00029447"/>
    </source>
</evidence>
<evidence type="ECO:0000256" key="5">
    <source>
        <dbReference type="SAM" id="Phobius"/>
    </source>
</evidence>
<dbReference type="Pfam" id="PF00672">
    <property type="entry name" value="HAMP"/>
    <property type="match status" value="2"/>
</dbReference>
<keyword evidence="9" id="KW-1185">Reference proteome</keyword>
<evidence type="ECO:0000256" key="3">
    <source>
        <dbReference type="PROSITE-ProRule" id="PRU00284"/>
    </source>
</evidence>
<evidence type="ECO:0000256" key="4">
    <source>
        <dbReference type="SAM" id="MobiDB-lite"/>
    </source>
</evidence>
<dbReference type="Proteomes" id="UP000030661">
    <property type="component" value="Unassembled WGS sequence"/>
</dbReference>
<dbReference type="GO" id="GO:0007165">
    <property type="term" value="P:signal transduction"/>
    <property type="evidence" value="ECO:0007669"/>
    <property type="project" value="UniProtKB-KW"/>
</dbReference>
<dbReference type="STRING" id="1499967.U27_07034"/>
<organism evidence="8">
    <name type="scientific">Vecturithrix granuli</name>
    <dbReference type="NCBI Taxonomy" id="1499967"/>
    <lineage>
        <taxon>Bacteria</taxon>
        <taxon>Candidatus Moduliflexota</taxon>
        <taxon>Candidatus Vecturitrichia</taxon>
        <taxon>Candidatus Vecturitrichales</taxon>
        <taxon>Candidatus Vecturitrichaceae</taxon>
        <taxon>Candidatus Vecturithrix</taxon>
    </lineage>
</organism>
<feature type="compositionally biased region" description="Basic and acidic residues" evidence="4">
    <location>
        <begin position="579"/>
        <end position="606"/>
    </location>
</feature>
<dbReference type="InterPro" id="IPR004089">
    <property type="entry name" value="MCPsignal_dom"/>
</dbReference>
<comment type="similarity">
    <text evidence="2">Belongs to the methyl-accepting chemotaxis (MCP) protein family.</text>
</comment>
<feature type="domain" description="HAMP" evidence="7">
    <location>
        <begin position="183"/>
        <end position="235"/>
    </location>
</feature>
<dbReference type="AlphaFoldDB" id="A0A081C642"/>
<evidence type="ECO:0000313" key="9">
    <source>
        <dbReference type="Proteomes" id="UP000030661"/>
    </source>
</evidence>
<dbReference type="CDD" id="cd06225">
    <property type="entry name" value="HAMP"/>
    <property type="match status" value="2"/>
</dbReference>
<keyword evidence="5" id="KW-1133">Transmembrane helix</keyword>
<dbReference type="eggNOG" id="COG0840">
    <property type="taxonomic scope" value="Bacteria"/>
</dbReference>
<dbReference type="Gene3D" id="1.10.287.950">
    <property type="entry name" value="Methyl-accepting chemotaxis protein"/>
    <property type="match status" value="1"/>
</dbReference>
<dbReference type="Pfam" id="PF00015">
    <property type="entry name" value="MCPsignal"/>
    <property type="match status" value="1"/>
</dbReference>
<feature type="transmembrane region" description="Helical" evidence="5">
    <location>
        <begin position="20"/>
        <end position="39"/>
    </location>
</feature>
<feature type="compositionally biased region" description="Basic and acidic residues" evidence="4">
    <location>
        <begin position="557"/>
        <end position="566"/>
    </location>
</feature>
<dbReference type="SUPFAM" id="SSF58104">
    <property type="entry name" value="Methyl-accepting chemotaxis protein (MCP) signaling domain"/>
    <property type="match status" value="1"/>
</dbReference>
<accession>A0A081C642</accession>
<dbReference type="GO" id="GO:0006935">
    <property type="term" value="P:chemotaxis"/>
    <property type="evidence" value="ECO:0007669"/>
    <property type="project" value="UniProtKB-KW"/>
</dbReference>
<dbReference type="PROSITE" id="PS50885">
    <property type="entry name" value="HAMP"/>
    <property type="match status" value="2"/>
</dbReference>
<feature type="compositionally biased region" description="Low complexity" evidence="4">
    <location>
        <begin position="326"/>
        <end position="359"/>
    </location>
</feature>
<dbReference type="InterPro" id="IPR051310">
    <property type="entry name" value="MCP_chemotaxis"/>
</dbReference>
<proteinExistence type="inferred from homology"/>
<keyword evidence="5" id="KW-0812">Transmembrane</keyword>
<keyword evidence="5" id="KW-0472">Membrane</keyword>
<dbReference type="SMART" id="SM00304">
    <property type="entry name" value="HAMP"/>
    <property type="match status" value="2"/>
</dbReference>
<feature type="region of interest" description="Disordered" evidence="4">
    <location>
        <begin position="553"/>
        <end position="606"/>
    </location>
</feature>
<dbReference type="GO" id="GO:0005886">
    <property type="term" value="C:plasma membrane"/>
    <property type="evidence" value="ECO:0007669"/>
    <property type="project" value="TreeGrafter"/>
</dbReference>
<dbReference type="InterPro" id="IPR003660">
    <property type="entry name" value="HAMP_dom"/>
</dbReference>
<feature type="region of interest" description="Disordered" evidence="4">
    <location>
        <begin position="325"/>
        <end position="366"/>
    </location>
</feature>
<gene>
    <name evidence="8" type="ORF">U27_07034</name>
</gene>
<dbReference type="Gene3D" id="6.10.340.10">
    <property type="match status" value="1"/>
</dbReference>
<dbReference type="SMART" id="SM00283">
    <property type="entry name" value="MA"/>
    <property type="match status" value="1"/>
</dbReference>
<evidence type="ECO:0000259" key="7">
    <source>
        <dbReference type="PROSITE" id="PS50885"/>
    </source>
</evidence>
<dbReference type="PANTHER" id="PTHR43531">
    <property type="entry name" value="PROTEIN ICFG"/>
    <property type="match status" value="1"/>
</dbReference>
<reference evidence="8" key="1">
    <citation type="journal article" date="2015" name="PeerJ">
        <title>First genomic representation of candidate bacterial phylum KSB3 points to enhanced environmental sensing as a trigger of wastewater bulking.</title>
        <authorList>
            <person name="Sekiguchi Y."/>
            <person name="Ohashi A."/>
            <person name="Parks D.H."/>
            <person name="Yamauchi T."/>
            <person name="Tyson G.W."/>
            <person name="Hugenholtz P."/>
        </authorList>
    </citation>
    <scope>NUCLEOTIDE SEQUENCE [LARGE SCALE GENOMIC DNA]</scope>
</reference>
<dbReference type="GO" id="GO:0004888">
    <property type="term" value="F:transmembrane signaling receptor activity"/>
    <property type="evidence" value="ECO:0007669"/>
    <property type="project" value="InterPro"/>
</dbReference>
<evidence type="ECO:0000256" key="1">
    <source>
        <dbReference type="ARBA" id="ARBA00022500"/>
    </source>
</evidence>
<dbReference type="PANTHER" id="PTHR43531:SF11">
    <property type="entry name" value="METHYL-ACCEPTING CHEMOTAXIS PROTEIN 3"/>
    <property type="match status" value="1"/>
</dbReference>
<sequence>MKTRTLQGQNMHSIQVKIGAAIIASTTLILLVFGVYQYYDMSTRKISELRGSAEQIAAKLAGGLVVPLWDYDRKQTAYLLTSEMQNRAIYGIVVKTAAGDSIFTGKMRSDDWQIIDTQETIEGEFIVSSSNVVKDDKTLGLVEVYLTRRFLQQELLSEMIKIVIMVLVLDISIFLILTLTLRSLLLRPIHTFLALANGVAAGNFDQTINITQRDEIGALAEAFRTMQTTMQQITELAERIAIGDMTVDVRKRSEHDRLMGALEKMIGGMKEIAQSAEEMANGNLTVVLEERSEQDTLMQALNAMIEHLQSVVTDVQRTAKTIGTVSQELSSSSEQLSNGASEQAASMEESSSSMEEMAANIRQSAENAKQTEKIALQSAEYAEEAGRVVAETVVAMQQIAQKIAIIQDIANQTRTLSLNATIEAARAQDHGKAFSVVASEVRQLSEVTKKAAEEISQLAASSLDVSEKAGMMLSTLVPSIQKTTELIQEISAASNEQSTGAEQINRAIQQADQVTQQNAAIAEQTASSAEELASQAQQLQHTIAFFRIDESDLEQQTSDKKPHPEKSSALPRRPGKMTKGKDEQPPSLDRDVYEDGNKYDEEFERF</sequence>
<dbReference type="PROSITE" id="PS50111">
    <property type="entry name" value="CHEMOTAXIS_TRANSDUC_2"/>
    <property type="match status" value="1"/>
</dbReference>
<feature type="transmembrane region" description="Helical" evidence="5">
    <location>
        <begin position="159"/>
        <end position="181"/>
    </location>
</feature>
<evidence type="ECO:0000259" key="6">
    <source>
        <dbReference type="PROSITE" id="PS50111"/>
    </source>
</evidence>
<evidence type="ECO:0000313" key="8">
    <source>
        <dbReference type="EMBL" id="GAK60047.1"/>
    </source>
</evidence>
<keyword evidence="1" id="KW-0145">Chemotaxis</keyword>
<dbReference type="HOGENOM" id="CLU_000445_107_16_0"/>
<dbReference type="PRINTS" id="PR00260">
    <property type="entry name" value="CHEMTRNSDUCR"/>
</dbReference>
<feature type="domain" description="HAMP" evidence="7">
    <location>
        <begin position="263"/>
        <end position="313"/>
    </location>
</feature>
<name>A0A081C642_VECG1</name>
<dbReference type="SUPFAM" id="SSF158472">
    <property type="entry name" value="HAMP domain-like"/>
    <property type="match status" value="1"/>
</dbReference>